<feature type="region of interest" description="Disordered" evidence="1">
    <location>
        <begin position="1"/>
        <end position="27"/>
    </location>
</feature>
<keyword evidence="3" id="KW-1185">Reference proteome</keyword>
<reference evidence="3" key="1">
    <citation type="journal article" date="2009" name="Science">
        <title>The B73 maize genome: complexity, diversity, and dynamics.</title>
        <authorList>
            <person name="Schnable P.S."/>
            <person name="Ware D."/>
            <person name="Fulton R.S."/>
            <person name="Stein J.C."/>
            <person name="Wei F."/>
            <person name="Pasternak S."/>
            <person name="Liang C."/>
            <person name="Zhang J."/>
            <person name="Fulton L."/>
            <person name="Graves T.A."/>
            <person name="Minx P."/>
            <person name="Reily A.D."/>
            <person name="Courtney L."/>
            <person name="Kruchowski S.S."/>
            <person name="Tomlinson C."/>
            <person name="Strong C."/>
            <person name="Delehaunty K."/>
            <person name="Fronick C."/>
            <person name="Courtney B."/>
            <person name="Rock S.M."/>
            <person name="Belter E."/>
            <person name="Du F."/>
            <person name="Kim K."/>
            <person name="Abbott R.M."/>
            <person name="Cotton M."/>
            <person name="Levy A."/>
            <person name="Marchetto P."/>
            <person name="Ochoa K."/>
            <person name="Jackson S.M."/>
            <person name="Gillam B."/>
            <person name="Chen W."/>
            <person name="Yan L."/>
            <person name="Higginbotham J."/>
            <person name="Cardenas M."/>
            <person name="Waligorski J."/>
            <person name="Applebaum E."/>
            <person name="Phelps L."/>
            <person name="Falcone J."/>
            <person name="Kanchi K."/>
            <person name="Thane T."/>
            <person name="Scimone A."/>
            <person name="Thane N."/>
            <person name="Henke J."/>
            <person name="Wang T."/>
            <person name="Ruppert J."/>
            <person name="Shah N."/>
            <person name="Rotter K."/>
            <person name="Hodges J."/>
            <person name="Ingenthron E."/>
            <person name="Cordes M."/>
            <person name="Kohlberg S."/>
            <person name="Sgro J."/>
            <person name="Delgado B."/>
            <person name="Mead K."/>
            <person name="Chinwalla A."/>
            <person name="Leonard S."/>
            <person name="Crouse K."/>
            <person name="Collura K."/>
            <person name="Kudrna D."/>
            <person name="Currie J."/>
            <person name="He R."/>
            <person name="Angelova A."/>
            <person name="Rajasekar S."/>
            <person name="Mueller T."/>
            <person name="Lomeli R."/>
            <person name="Scara G."/>
            <person name="Ko A."/>
            <person name="Delaney K."/>
            <person name="Wissotski M."/>
            <person name="Lopez G."/>
            <person name="Campos D."/>
            <person name="Braidotti M."/>
            <person name="Ashley E."/>
            <person name="Golser W."/>
            <person name="Kim H."/>
            <person name="Lee S."/>
            <person name="Lin J."/>
            <person name="Dujmic Z."/>
            <person name="Kim W."/>
            <person name="Talag J."/>
            <person name="Zuccolo A."/>
            <person name="Fan C."/>
            <person name="Sebastian A."/>
            <person name="Kramer M."/>
            <person name="Spiegel L."/>
            <person name="Nascimento L."/>
            <person name="Zutavern T."/>
            <person name="Miller B."/>
            <person name="Ambroise C."/>
            <person name="Muller S."/>
            <person name="Spooner W."/>
            <person name="Narechania A."/>
            <person name="Ren L."/>
            <person name="Wei S."/>
            <person name="Kumari S."/>
            <person name="Faga B."/>
            <person name="Levy M.J."/>
            <person name="McMahan L."/>
            <person name="Van Buren P."/>
            <person name="Vaughn M.W."/>
            <person name="Ying K."/>
            <person name="Yeh C.-T."/>
            <person name="Emrich S.J."/>
            <person name="Jia Y."/>
            <person name="Kalyanaraman A."/>
            <person name="Hsia A.-P."/>
            <person name="Barbazuk W.B."/>
            <person name="Baucom R.S."/>
            <person name="Brutnell T.P."/>
            <person name="Carpita N.C."/>
            <person name="Chaparro C."/>
            <person name="Chia J.-M."/>
            <person name="Deragon J.-M."/>
            <person name="Estill J.C."/>
            <person name="Fu Y."/>
            <person name="Jeddeloh J.A."/>
            <person name="Han Y."/>
            <person name="Lee H."/>
            <person name="Li P."/>
            <person name="Lisch D.R."/>
            <person name="Liu S."/>
            <person name="Liu Z."/>
            <person name="Nagel D.H."/>
            <person name="McCann M.C."/>
            <person name="SanMiguel P."/>
            <person name="Myers A.M."/>
            <person name="Nettleton D."/>
            <person name="Nguyen J."/>
            <person name="Penning B.W."/>
            <person name="Ponnala L."/>
            <person name="Schneider K.L."/>
            <person name="Schwartz D.C."/>
            <person name="Sharma A."/>
            <person name="Soderlund C."/>
            <person name="Springer N.M."/>
            <person name="Sun Q."/>
            <person name="Wang H."/>
            <person name="Waterman M."/>
            <person name="Westerman R."/>
            <person name="Wolfgruber T.K."/>
            <person name="Yang L."/>
            <person name="Yu Y."/>
            <person name="Zhang L."/>
            <person name="Zhou S."/>
            <person name="Zhu Q."/>
            <person name="Bennetzen J.L."/>
            <person name="Dawe R.K."/>
            <person name="Jiang J."/>
            <person name="Jiang N."/>
            <person name="Presting G.G."/>
            <person name="Wessler S.R."/>
            <person name="Aluru S."/>
            <person name="Martienssen R.A."/>
            <person name="Clifton S.W."/>
            <person name="McCombie W.R."/>
            <person name="Wing R.A."/>
            <person name="Wilson R.K."/>
        </authorList>
    </citation>
    <scope>NUCLEOTIDE SEQUENCE [LARGE SCALE GENOMIC DNA]</scope>
    <source>
        <strain evidence="3">cv. B73</strain>
    </source>
</reference>
<accession>A0A804R8N8</accession>
<reference evidence="2" key="2">
    <citation type="submission" date="2019-07" db="EMBL/GenBank/DDBJ databases">
        <authorList>
            <person name="Seetharam A."/>
            <person name="Woodhouse M."/>
            <person name="Cannon E."/>
        </authorList>
    </citation>
    <scope>NUCLEOTIDE SEQUENCE [LARGE SCALE GENOMIC DNA]</scope>
    <source>
        <strain evidence="2">cv. B73</strain>
    </source>
</reference>
<name>A0A804R8N8_MAIZE</name>
<organism evidence="2 3">
    <name type="scientific">Zea mays</name>
    <name type="common">Maize</name>
    <dbReference type="NCBI Taxonomy" id="4577"/>
    <lineage>
        <taxon>Eukaryota</taxon>
        <taxon>Viridiplantae</taxon>
        <taxon>Streptophyta</taxon>
        <taxon>Embryophyta</taxon>
        <taxon>Tracheophyta</taxon>
        <taxon>Spermatophyta</taxon>
        <taxon>Magnoliopsida</taxon>
        <taxon>Liliopsida</taxon>
        <taxon>Poales</taxon>
        <taxon>Poaceae</taxon>
        <taxon>PACMAD clade</taxon>
        <taxon>Panicoideae</taxon>
        <taxon>Andropogonodae</taxon>
        <taxon>Andropogoneae</taxon>
        <taxon>Tripsacinae</taxon>
        <taxon>Zea</taxon>
    </lineage>
</organism>
<dbReference type="EnsemblPlants" id="Zm00001eb406070_T001">
    <property type="protein sequence ID" value="Zm00001eb406070_P001"/>
    <property type="gene ID" value="Zm00001eb406070"/>
</dbReference>
<protein>
    <submittedName>
        <fullName evidence="2">Uncharacterized protein</fullName>
    </submittedName>
</protein>
<reference evidence="2" key="3">
    <citation type="submission" date="2021-05" db="UniProtKB">
        <authorList>
            <consortium name="EnsemblPlants"/>
        </authorList>
    </citation>
    <scope>IDENTIFICATION</scope>
    <source>
        <strain evidence="2">cv. B73</strain>
    </source>
</reference>
<evidence type="ECO:0000313" key="2">
    <source>
        <dbReference type="EnsemblPlants" id="Zm00001eb406070_P001"/>
    </source>
</evidence>
<dbReference type="InParanoid" id="A0A804R8N8"/>
<dbReference type="Gramene" id="Zm00001eb406070_T001">
    <property type="protein sequence ID" value="Zm00001eb406070_P001"/>
    <property type="gene ID" value="Zm00001eb406070"/>
</dbReference>
<proteinExistence type="predicted"/>
<dbReference type="AlphaFoldDB" id="A0A804R8N8"/>
<evidence type="ECO:0000256" key="1">
    <source>
        <dbReference type="SAM" id="MobiDB-lite"/>
    </source>
</evidence>
<dbReference type="Proteomes" id="UP000007305">
    <property type="component" value="Chromosome 10"/>
</dbReference>
<evidence type="ECO:0000313" key="3">
    <source>
        <dbReference type="Proteomes" id="UP000007305"/>
    </source>
</evidence>
<sequence>MSATLGVGMQRLSPRHPKPTTQLGMGGPQLVALDPGTCTTIDIHTTLLPPLGLQAIATCSASEGVQDYLFKVWAMDEAH</sequence>